<dbReference type="EMBL" id="UYSG01000045">
    <property type="protein sequence ID" value="VDL15666.1"/>
    <property type="molecule type" value="Genomic_DNA"/>
</dbReference>
<dbReference type="SUPFAM" id="SSF54928">
    <property type="entry name" value="RNA-binding domain, RBD"/>
    <property type="match status" value="2"/>
</dbReference>
<feature type="region of interest" description="Disordered" evidence="3">
    <location>
        <begin position="222"/>
        <end position="241"/>
    </location>
</feature>
<feature type="domain" description="RRM" evidence="4">
    <location>
        <begin position="117"/>
        <end position="191"/>
    </location>
</feature>
<dbReference type="Proteomes" id="UP000321570">
    <property type="component" value="Unassembled WGS sequence"/>
</dbReference>
<keyword evidence="1 2" id="KW-0694">RNA-binding</keyword>
<evidence type="ECO:0000259" key="4">
    <source>
        <dbReference type="PROSITE" id="PS50102"/>
    </source>
</evidence>
<dbReference type="CDD" id="cd00590">
    <property type="entry name" value="RRM_SF"/>
    <property type="match status" value="1"/>
</dbReference>
<evidence type="ECO:0000256" key="3">
    <source>
        <dbReference type="SAM" id="MobiDB-lite"/>
    </source>
</evidence>
<feature type="domain" description="RRM" evidence="4">
    <location>
        <begin position="22"/>
        <end position="96"/>
    </location>
</feature>
<gene>
    <name evidence="5" type="ORF">HDID_LOCUS363</name>
    <name evidence="6" type="ORF">WMSIL1_LOCUS6154</name>
</gene>
<dbReference type="PANTHER" id="PTHR10352">
    <property type="entry name" value="EUKARYOTIC TRANSLATION INITIATION FACTOR 3 SUBUNIT G"/>
    <property type="match status" value="1"/>
</dbReference>
<sequence length="241" mass="27431">MAVTSNNLLQSIRERIAEHNSRTIQVTHLPHQTKLKDLLKYFKIAVNARFPTKEITGNRRYAFLEFASIEAAKEALAKAKTVKFKGKLLRCELICHKYASEKVKNPEAYQKKDFHHHSLNISCLPRNTKESEIRALFPNLKSFSFPNQGSGKALGSAKVIFSNQADALNAFESQHGTILHGSPIIVNFSLKKKSGISQMARMKKTTGDRKTDEEFKVLKDKKKAKRTFEKKKRTELKKSSK</sequence>
<dbReference type="InterPro" id="IPR035979">
    <property type="entry name" value="RBD_domain_sf"/>
</dbReference>
<feature type="compositionally biased region" description="Basic residues" evidence="3">
    <location>
        <begin position="222"/>
        <end position="235"/>
    </location>
</feature>
<reference evidence="5 7" key="2">
    <citation type="submission" date="2018-11" db="EMBL/GenBank/DDBJ databases">
        <authorList>
            <consortium name="Pathogen Informatics"/>
        </authorList>
    </citation>
    <scope>NUCLEOTIDE SEQUENCE [LARGE SCALE GENOMIC DNA]</scope>
</reference>
<dbReference type="InterPro" id="IPR000504">
    <property type="entry name" value="RRM_dom"/>
</dbReference>
<dbReference type="GO" id="GO:0003723">
    <property type="term" value="F:RNA binding"/>
    <property type="evidence" value="ECO:0007669"/>
    <property type="project" value="UniProtKB-UniRule"/>
</dbReference>
<dbReference type="Pfam" id="PF00076">
    <property type="entry name" value="RRM_1"/>
    <property type="match status" value="2"/>
</dbReference>
<evidence type="ECO:0000313" key="8">
    <source>
        <dbReference type="Proteomes" id="UP000321570"/>
    </source>
</evidence>
<dbReference type="Gene3D" id="3.30.70.330">
    <property type="match status" value="2"/>
</dbReference>
<evidence type="ECO:0000313" key="9">
    <source>
        <dbReference type="WBParaSite" id="HDID_0000036201-mRNA-1"/>
    </source>
</evidence>
<keyword evidence="8" id="KW-1185">Reference proteome</keyword>
<dbReference type="SMART" id="SM00360">
    <property type="entry name" value="RRM"/>
    <property type="match status" value="2"/>
</dbReference>
<protein>
    <submittedName>
        <fullName evidence="9">RRM domain-containing protein</fullName>
    </submittedName>
</protein>
<reference evidence="9" key="1">
    <citation type="submission" date="2017-02" db="UniProtKB">
        <authorList>
            <consortium name="WormBaseParasite"/>
        </authorList>
    </citation>
    <scope>IDENTIFICATION</scope>
</reference>
<dbReference type="STRING" id="6216.A0A0R3S8A8"/>
<dbReference type="AlphaFoldDB" id="A0A0R3S8A8"/>
<evidence type="ECO:0000256" key="1">
    <source>
        <dbReference type="ARBA" id="ARBA00022884"/>
    </source>
</evidence>
<dbReference type="WBParaSite" id="HDID_0000036201-mRNA-1">
    <property type="protein sequence ID" value="HDID_0000036201-mRNA-1"/>
    <property type="gene ID" value="HDID_0000036201"/>
</dbReference>
<dbReference type="OrthoDB" id="167718at2759"/>
<evidence type="ECO:0000256" key="2">
    <source>
        <dbReference type="PROSITE-ProRule" id="PRU00176"/>
    </source>
</evidence>
<name>A0A0R3S8A8_HYMDI</name>
<proteinExistence type="predicted"/>
<dbReference type="PROSITE" id="PS50102">
    <property type="entry name" value="RRM"/>
    <property type="match status" value="2"/>
</dbReference>
<organism evidence="9">
    <name type="scientific">Hymenolepis diminuta</name>
    <name type="common">Rat tapeworm</name>
    <dbReference type="NCBI Taxonomy" id="6216"/>
    <lineage>
        <taxon>Eukaryota</taxon>
        <taxon>Metazoa</taxon>
        <taxon>Spiralia</taxon>
        <taxon>Lophotrochozoa</taxon>
        <taxon>Platyhelminthes</taxon>
        <taxon>Cestoda</taxon>
        <taxon>Eucestoda</taxon>
        <taxon>Cyclophyllidea</taxon>
        <taxon>Hymenolepididae</taxon>
        <taxon>Hymenolepis</taxon>
    </lineage>
</organism>
<evidence type="ECO:0000313" key="7">
    <source>
        <dbReference type="Proteomes" id="UP000274504"/>
    </source>
</evidence>
<dbReference type="EMBL" id="CABIJS010000221">
    <property type="protein sequence ID" value="VUZ46398.1"/>
    <property type="molecule type" value="Genomic_DNA"/>
</dbReference>
<dbReference type="InterPro" id="IPR012677">
    <property type="entry name" value="Nucleotide-bd_a/b_plait_sf"/>
</dbReference>
<evidence type="ECO:0000313" key="5">
    <source>
        <dbReference type="EMBL" id="VDL15666.1"/>
    </source>
</evidence>
<evidence type="ECO:0000313" key="6">
    <source>
        <dbReference type="EMBL" id="VUZ46398.1"/>
    </source>
</evidence>
<reference evidence="6 8" key="3">
    <citation type="submission" date="2019-07" db="EMBL/GenBank/DDBJ databases">
        <authorList>
            <person name="Jastrzebski P J."/>
            <person name="Paukszto L."/>
            <person name="Jastrzebski P J."/>
        </authorList>
    </citation>
    <scope>NUCLEOTIDE SEQUENCE [LARGE SCALE GENOMIC DNA]</scope>
    <source>
        <strain evidence="6 8">WMS-il1</strain>
    </source>
</reference>
<dbReference type="Proteomes" id="UP000274504">
    <property type="component" value="Unassembled WGS sequence"/>
</dbReference>
<accession>A0A0R3S8A8</accession>